<dbReference type="Proteomes" id="UP000295783">
    <property type="component" value="Unassembled WGS sequence"/>
</dbReference>
<accession>A0A4R6WQP3</accession>
<organism evidence="2 3">
    <name type="scientific">Dongia mobilis</name>
    <dbReference type="NCBI Taxonomy" id="578943"/>
    <lineage>
        <taxon>Bacteria</taxon>
        <taxon>Pseudomonadati</taxon>
        <taxon>Pseudomonadota</taxon>
        <taxon>Alphaproteobacteria</taxon>
        <taxon>Rhodospirillales</taxon>
        <taxon>Dongiaceae</taxon>
        <taxon>Dongia</taxon>
    </lineage>
</organism>
<keyword evidence="3" id="KW-1185">Reference proteome</keyword>
<dbReference type="AlphaFoldDB" id="A0A4R6WQP3"/>
<protein>
    <submittedName>
        <fullName evidence="2">Amino acid ABC transporter substrate-binding protein (PAAT family)</fullName>
    </submittedName>
</protein>
<name>A0A4R6WQP3_9PROT</name>
<sequence length="259" mass="27933">MHGLILGLILALGSPAALAEEPVLHLAYTDQESPFFVMGNGRDIPAMPGIAVEIAKSAAKTCGVALRPERFPGGRLLALLESNAVDSVLMLSFAPERQRIAVYPMAGDAADPALQLATLSYAFYVRKGSAVSWDGSALNGALRPVGANLGWSIVNDLRNAGIAVETAQDTRNNFNKLLGARIDAFAIQSSIGDPYLERNGIDDRIARLEPPISSKPYFQVFSHAWHQAHPDAAACLWREAAALRERDMPALLSRYHDSM</sequence>
<dbReference type="RefSeq" id="WP_166644950.1">
    <property type="nucleotide sequence ID" value="NZ_SNYW01000006.1"/>
</dbReference>
<dbReference type="SUPFAM" id="SSF53850">
    <property type="entry name" value="Periplasmic binding protein-like II"/>
    <property type="match status" value="1"/>
</dbReference>
<dbReference type="EMBL" id="SNYW01000006">
    <property type="protein sequence ID" value="TDQ83875.1"/>
    <property type="molecule type" value="Genomic_DNA"/>
</dbReference>
<gene>
    <name evidence="2" type="ORF">A8950_0419</name>
</gene>
<proteinExistence type="predicted"/>
<evidence type="ECO:0000256" key="1">
    <source>
        <dbReference type="SAM" id="SignalP"/>
    </source>
</evidence>
<feature type="signal peptide" evidence="1">
    <location>
        <begin position="1"/>
        <end position="19"/>
    </location>
</feature>
<feature type="chain" id="PRO_5020943106" evidence="1">
    <location>
        <begin position="20"/>
        <end position="259"/>
    </location>
</feature>
<evidence type="ECO:0000313" key="3">
    <source>
        <dbReference type="Proteomes" id="UP000295783"/>
    </source>
</evidence>
<comment type="caution">
    <text evidence="2">The sequence shown here is derived from an EMBL/GenBank/DDBJ whole genome shotgun (WGS) entry which is preliminary data.</text>
</comment>
<evidence type="ECO:0000313" key="2">
    <source>
        <dbReference type="EMBL" id="TDQ83875.1"/>
    </source>
</evidence>
<keyword evidence="1" id="KW-0732">Signal</keyword>
<reference evidence="2 3" key="1">
    <citation type="submission" date="2019-03" db="EMBL/GenBank/DDBJ databases">
        <title>Genomic Encyclopedia of Type Strains, Phase III (KMG-III): the genomes of soil and plant-associated and newly described type strains.</title>
        <authorList>
            <person name="Whitman W."/>
        </authorList>
    </citation>
    <scope>NUCLEOTIDE SEQUENCE [LARGE SCALE GENOMIC DNA]</scope>
    <source>
        <strain evidence="2 3">CGMCC 1.7660</strain>
    </source>
</reference>
<dbReference type="Gene3D" id="3.40.190.10">
    <property type="entry name" value="Periplasmic binding protein-like II"/>
    <property type="match status" value="2"/>
</dbReference>